<sequence>MLLLNRFGRVTLVVIALLIAFAIVLVAQGSAIASSLPSTLESLWPGSSTTTRPPPTENANTAPNTDADADADADAGAGAGAGAGAEDDDDIDTERKDISYDLTIPVSTGCENLVNDLQQRLIHAYSERLRGVRYANIWGYLETENKGDAAIWSAQQILLTMLGIETMEACRFMDKDCDIKKFRARLEAHKPHSAIIMAGGGNFNDYYWEDQPSRMKMISNFTDVPVRAFPQSVYMTNPERIEATKKAFTKHKDLQLAARDRPSYEWLDEAFGEVEGIEADLVPDIAFMWGNRSDFRVNTKKTHDILILARKDKEISSGDSSDIEFGEGELDLGGSVGKVTYEKIDWKFTETPGIDGEKKEKGKNQRAWAKSVTGFEHLGSARFVITDRLHGHIMSTLIGAPHVLMDSKLGKNLNFHNTWTRDCECTRIASNISEALDVARLWFEQPENQD</sequence>
<evidence type="ECO:0000259" key="2">
    <source>
        <dbReference type="Pfam" id="PF04230"/>
    </source>
</evidence>
<accession>A0A3N2PNS6</accession>
<feature type="compositionally biased region" description="Low complexity" evidence="1">
    <location>
        <begin position="45"/>
        <end position="66"/>
    </location>
</feature>
<evidence type="ECO:0000256" key="1">
    <source>
        <dbReference type="SAM" id="MobiDB-lite"/>
    </source>
</evidence>
<dbReference type="Pfam" id="PF04230">
    <property type="entry name" value="PS_pyruv_trans"/>
    <property type="match status" value="1"/>
</dbReference>
<dbReference type="EMBL" id="ML119060">
    <property type="protein sequence ID" value="ROT36152.1"/>
    <property type="molecule type" value="Genomic_DNA"/>
</dbReference>
<reference evidence="3 4" key="1">
    <citation type="journal article" date="2018" name="Mol. Ecol.">
        <title>The obligate alkalophilic soda-lake fungus Sodiomyces alkalinus has shifted to a protein diet.</title>
        <authorList>
            <person name="Grum-Grzhimaylo A.A."/>
            <person name="Falkoski D.L."/>
            <person name="van den Heuvel J."/>
            <person name="Valero-Jimenez C.A."/>
            <person name="Min B."/>
            <person name="Choi I.G."/>
            <person name="Lipzen A."/>
            <person name="Daum C.G."/>
            <person name="Aanen D.K."/>
            <person name="Tsang A."/>
            <person name="Henrissat B."/>
            <person name="Bilanenko E.N."/>
            <person name="de Vries R.P."/>
            <person name="van Kan J.A.L."/>
            <person name="Grigoriev I.V."/>
            <person name="Debets A.J.M."/>
        </authorList>
    </citation>
    <scope>NUCLEOTIDE SEQUENCE [LARGE SCALE GENOMIC DNA]</scope>
    <source>
        <strain evidence="3 4">F11</strain>
    </source>
</reference>
<feature type="domain" description="Polysaccharide pyruvyl transferase" evidence="2">
    <location>
        <begin position="145"/>
        <end position="406"/>
    </location>
</feature>
<feature type="region of interest" description="Disordered" evidence="1">
    <location>
        <begin position="43"/>
        <end position="91"/>
    </location>
</feature>
<name>A0A3N2PNS6_SODAK</name>
<dbReference type="GeneID" id="39579195"/>
<dbReference type="STRING" id="1314773.A0A3N2PNS6"/>
<proteinExistence type="predicted"/>
<gene>
    <name evidence="3" type="ORF">SODALDRAFT_328523</name>
</gene>
<organism evidence="3 4">
    <name type="scientific">Sodiomyces alkalinus (strain CBS 110278 / VKM F-3762 / F11)</name>
    <name type="common">Alkaliphilic filamentous fungus</name>
    <dbReference type="NCBI Taxonomy" id="1314773"/>
    <lineage>
        <taxon>Eukaryota</taxon>
        <taxon>Fungi</taxon>
        <taxon>Dikarya</taxon>
        <taxon>Ascomycota</taxon>
        <taxon>Pezizomycotina</taxon>
        <taxon>Sordariomycetes</taxon>
        <taxon>Hypocreomycetidae</taxon>
        <taxon>Glomerellales</taxon>
        <taxon>Plectosphaerellaceae</taxon>
        <taxon>Sodiomyces</taxon>
    </lineage>
</organism>
<dbReference type="Proteomes" id="UP000272025">
    <property type="component" value="Unassembled WGS sequence"/>
</dbReference>
<evidence type="ECO:0000313" key="4">
    <source>
        <dbReference type="Proteomes" id="UP000272025"/>
    </source>
</evidence>
<dbReference type="InterPro" id="IPR007345">
    <property type="entry name" value="Polysacch_pyruvyl_Trfase"/>
</dbReference>
<dbReference type="AlphaFoldDB" id="A0A3N2PNS6"/>
<dbReference type="RefSeq" id="XP_028463958.1">
    <property type="nucleotide sequence ID" value="XM_028610717.1"/>
</dbReference>
<evidence type="ECO:0000313" key="3">
    <source>
        <dbReference type="EMBL" id="ROT36152.1"/>
    </source>
</evidence>
<dbReference type="OrthoDB" id="414175at2759"/>
<protein>
    <recommendedName>
        <fullName evidence="2">Polysaccharide pyruvyl transferase domain-containing protein</fullName>
    </recommendedName>
</protein>
<keyword evidence="4" id="KW-1185">Reference proteome</keyword>